<proteinExistence type="inferred from homology"/>
<comment type="caution">
    <text evidence="4">The sequence shown here is derived from an EMBL/GenBank/DDBJ whole genome shotgun (WGS) entry which is preliminary data.</text>
</comment>
<comment type="subcellular location">
    <subcellularLocation>
        <location evidence="3">Cytoplasm</location>
    </subcellularLocation>
</comment>
<sequence>MIHIHLNLKRFDIQKEFGGVNGIAKPQVWGSKIVGYIERELKKIKEDYEDVEFTVYFPEAHLINAISTQMDIDILNIGCQSVYREDTSLKGNFGAFTTHRTANSMKQLGVASTIIGHLEERLDKKGVLSKAGIADFSSINSLFHEEIISAQKAGLSVLYCIGETLEERDIWQEVLENQLRIALEGVDLSNVVIAYEPVWAIGPGKTPPTSNQVKEVIDFIKNIYPELDVIYGGGLKMDNASDLAAIDTLDGGLIALTRFTGEIGFYPDEYIQIIKEFLSNKR</sequence>
<dbReference type="PANTHER" id="PTHR21139:SF42">
    <property type="entry name" value="TRIOSEPHOSPHATE ISOMERASE"/>
    <property type="match status" value="1"/>
</dbReference>
<keyword evidence="5" id="KW-1185">Reference proteome</keyword>
<keyword evidence="2 3" id="KW-0413">Isomerase</keyword>
<dbReference type="Pfam" id="PF00121">
    <property type="entry name" value="TIM"/>
    <property type="match status" value="1"/>
</dbReference>
<comment type="catalytic activity">
    <reaction evidence="3">
        <text>D-glyceraldehyde 3-phosphate = dihydroxyacetone phosphate</text>
        <dbReference type="Rhea" id="RHEA:18585"/>
        <dbReference type="ChEBI" id="CHEBI:57642"/>
        <dbReference type="ChEBI" id="CHEBI:59776"/>
        <dbReference type="EC" id="5.3.1.1"/>
    </reaction>
</comment>
<dbReference type="PROSITE" id="PS51440">
    <property type="entry name" value="TIM_2"/>
    <property type="match status" value="1"/>
</dbReference>
<organism evidence="4 5">
    <name type="scientific">Streptococcus moroccensis</name>
    <dbReference type="NCBI Taxonomy" id="1451356"/>
    <lineage>
        <taxon>Bacteria</taxon>
        <taxon>Bacillati</taxon>
        <taxon>Bacillota</taxon>
        <taxon>Bacilli</taxon>
        <taxon>Lactobacillales</taxon>
        <taxon>Streptococcaceae</taxon>
        <taxon>Streptococcus</taxon>
    </lineage>
</organism>
<accession>A0ABT9YSK1</accession>
<dbReference type="InterPro" id="IPR035990">
    <property type="entry name" value="TIM_sf"/>
</dbReference>
<dbReference type="PANTHER" id="PTHR21139">
    <property type="entry name" value="TRIOSEPHOSPHATE ISOMERASE"/>
    <property type="match status" value="1"/>
</dbReference>
<dbReference type="EC" id="5.3.1.1" evidence="3"/>
<keyword evidence="3" id="KW-0963">Cytoplasm</keyword>
<comment type="pathway">
    <text evidence="3">Carbohydrate biosynthesis; gluconeogenesis.</text>
</comment>
<dbReference type="Gene3D" id="3.20.20.70">
    <property type="entry name" value="Aldolase class I"/>
    <property type="match status" value="1"/>
</dbReference>
<comment type="similarity">
    <text evidence="1 3">Belongs to the triosephosphate isomerase family.</text>
</comment>
<dbReference type="EMBL" id="JAUSTM010000009">
    <property type="protein sequence ID" value="MDQ0222607.1"/>
    <property type="molecule type" value="Genomic_DNA"/>
</dbReference>
<comment type="subunit">
    <text evidence="3">Homodimer.</text>
</comment>
<dbReference type="Proteomes" id="UP001223079">
    <property type="component" value="Unassembled WGS sequence"/>
</dbReference>
<dbReference type="SUPFAM" id="SSF51351">
    <property type="entry name" value="Triosephosphate isomerase (TIM)"/>
    <property type="match status" value="1"/>
</dbReference>
<evidence type="ECO:0000256" key="1">
    <source>
        <dbReference type="ARBA" id="ARBA00007422"/>
    </source>
</evidence>
<evidence type="ECO:0000313" key="5">
    <source>
        <dbReference type="Proteomes" id="UP001223079"/>
    </source>
</evidence>
<evidence type="ECO:0000313" key="4">
    <source>
        <dbReference type="EMBL" id="MDQ0222607.1"/>
    </source>
</evidence>
<keyword evidence="3" id="KW-0324">Glycolysis</keyword>
<dbReference type="RefSeq" id="WP_307121798.1">
    <property type="nucleotide sequence ID" value="NZ_JAUSTM010000009.1"/>
</dbReference>
<evidence type="ECO:0000256" key="3">
    <source>
        <dbReference type="RuleBase" id="RU363013"/>
    </source>
</evidence>
<gene>
    <name evidence="4" type="ORF">J2S23_001159</name>
</gene>
<dbReference type="InterPro" id="IPR013785">
    <property type="entry name" value="Aldolase_TIM"/>
</dbReference>
<comment type="pathway">
    <text evidence="3">Carbohydrate degradation; glycolysis; D-glyceraldehyde 3-phosphate from glycerone phosphate: step 1/1.</text>
</comment>
<dbReference type="GO" id="GO:0004807">
    <property type="term" value="F:triose-phosphate isomerase activity"/>
    <property type="evidence" value="ECO:0007669"/>
    <property type="project" value="UniProtKB-EC"/>
</dbReference>
<dbReference type="InterPro" id="IPR000652">
    <property type="entry name" value="Triosephosphate_isomerase"/>
</dbReference>
<protein>
    <recommendedName>
        <fullName evidence="3">Triosephosphate isomerase</fullName>
        <ecNumber evidence="3">5.3.1.1</ecNumber>
    </recommendedName>
</protein>
<reference evidence="4 5" key="1">
    <citation type="submission" date="2023-07" db="EMBL/GenBank/DDBJ databases">
        <title>Genomic Encyclopedia of Type Strains, Phase IV (KMG-IV): sequencing the most valuable type-strain genomes for metagenomic binning, comparative biology and taxonomic classification.</title>
        <authorList>
            <person name="Goeker M."/>
        </authorList>
    </citation>
    <scope>NUCLEOTIDE SEQUENCE [LARGE SCALE GENOMIC DNA]</scope>
    <source>
        <strain evidence="4 5">DSM 105143</strain>
    </source>
</reference>
<keyword evidence="3" id="KW-0312">Gluconeogenesis</keyword>
<name>A0ABT9YSK1_9STRE</name>
<dbReference type="CDD" id="cd00311">
    <property type="entry name" value="TIM"/>
    <property type="match status" value="1"/>
</dbReference>
<evidence type="ECO:0000256" key="2">
    <source>
        <dbReference type="ARBA" id="ARBA00023235"/>
    </source>
</evidence>